<protein>
    <recommendedName>
        <fullName evidence="1">Thioredoxin domain-containing protein</fullName>
    </recommendedName>
</protein>
<reference evidence="2 3" key="1">
    <citation type="submission" date="2024-01" db="EMBL/GenBank/DDBJ databases">
        <title>Complete genome of Cladobotryum mycophilum ATHUM6906.</title>
        <authorList>
            <person name="Christinaki A.C."/>
            <person name="Myridakis A.I."/>
            <person name="Kouvelis V.N."/>
        </authorList>
    </citation>
    <scope>NUCLEOTIDE SEQUENCE [LARGE SCALE GENOMIC DNA]</scope>
    <source>
        <strain evidence="2 3">ATHUM6906</strain>
    </source>
</reference>
<name>A0ABR0SAR7_9HYPO</name>
<dbReference type="Pfam" id="PF13911">
    <property type="entry name" value="AhpC-TSA_2"/>
    <property type="match status" value="1"/>
</dbReference>
<dbReference type="PANTHER" id="PTHR42336">
    <property type="entry name" value="THIOREDOXIN DOMAIN-CONTAINING PROTEIN-RELATED"/>
    <property type="match status" value="1"/>
</dbReference>
<proteinExistence type="predicted"/>
<accession>A0ABR0SAR7</accession>
<dbReference type="PANTHER" id="PTHR42336:SF2">
    <property type="entry name" value="THIOREDOXIN DOMAIN-CONTAINING PROTEIN"/>
    <property type="match status" value="1"/>
</dbReference>
<dbReference type="Proteomes" id="UP001338125">
    <property type="component" value="Unassembled WGS sequence"/>
</dbReference>
<dbReference type="InterPro" id="IPR013766">
    <property type="entry name" value="Thioredoxin_domain"/>
</dbReference>
<evidence type="ECO:0000313" key="3">
    <source>
        <dbReference type="Proteomes" id="UP001338125"/>
    </source>
</evidence>
<dbReference type="SUPFAM" id="SSF52833">
    <property type="entry name" value="Thioredoxin-like"/>
    <property type="match status" value="1"/>
</dbReference>
<dbReference type="Gene3D" id="3.40.30.10">
    <property type="entry name" value="Glutaredoxin"/>
    <property type="match status" value="1"/>
</dbReference>
<dbReference type="PROSITE" id="PS51352">
    <property type="entry name" value="THIOREDOXIN_2"/>
    <property type="match status" value="1"/>
</dbReference>
<evidence type="ECO:0000259" key="1">
    <source>
        <dbReference type="PROSITE" id="PS51352"/>
    </source>
</evidence>
<comment type="caution">
    <text evidence="2">The sequence shown here is derived from an EMBL/GenBank/DDBJ whole genome shotgun (WGS) entry which is preliminary data.</text>
</comment>
<feature type="domain" description="Thioredoxin" evidence="1">
    <location>
        <begin position="32"/>
        <end position="199"/>
    </location>
</feature>
<evidence type="ECO:0000313" key="2">
    <source>
        <dbReference type="EMBL" id="KAK5988761.1"/>
    </source>
</evidence>
<dbReference type="InterPro" id="IPR032801">
    <property type="entry name" value="PXL2A/B/C"/>
</dbReference>
<dbReference type="EMBL" id="JAVFKD010000015">
    <property type="protein sequence ID" value="KAK5988761.1"/>
    <property type="molecule type" value="Genomic_DNA"/>
</dbReference>
<sequence>MTDKPTSELNAAFWREMESFKTPEAKAIAPAPKVGSQAPSSTQLPFPDGKLTLVVFLRHCGCPFAEKTFKTLTTISNQFQQIHCIAVSHSTSEATENWIPQVGGVWDTDVIVDAERDLYAQWGLGLATTWGVINPRALYSAYRLGADEGVWNRPTESGNRWQLGGAFAIDLDGTVRWAHPCTAADDMPDLNAAVESLGVSHET</sequence>
<organism evidence="2 3">
    <name type="scientific">Cladobotryum mycophilum</name>
    <dbReference type="NCBI Taxonomy" id="491253"/>
    <lineage>
        <taxon>Eukaryota</taxon>
        <taxon>Fungi</taxon>
        <taxon>Dikarya</taxon>
        <taxon>Ascomycota</taxon>
        <taxon>Pezizomycotina</taxon>
        <taxon>Sordariomycetes</taxon>
        <taxon>Hypocreomycetidae</taxon>
        <taxon>Hypocreales</taxon>
        <taxon>Hypocreaceae</taxon>
        <taxon>Cladobotryum</taxon>
    </lineage>
</organism>
<keyword evidence="3" id="KW-1185">Reference proteome</keyword>
<dbReference type="InterPro" id="IPR036249">
    <property type="entry name" value="Thioredoxin-like_sf"/>
</dbReference>
<gene>
    <name evidence="2" type="ORF">PT974_10250</name>
</gene>